<reference evidence="2" key="2">
    <citation type="journal article" date="2015" name="Data Brief">
        <title>Shoot transcriptome of the giant reed, Arundo donax.</title>
        <authorList>
            <person name="Barrero R.A."/>
            <person name="Guerrero F.D."/>
            <person name="Moolhuijzen P."/>
            <person name="Goolsby J.A."/>
            <person name="Tidwell J."/>
            <person name="Bellgard S.E."/>
            <person name="Bellgard M.I."/>
        </authorList>
    </citation>
    <scope>NUCLEOTIDE SEQUENCE</scope>
    <source>
        <tissue evidence="2">Shoot tissue taken approximately 20 cm above the soil surface</tissue>
    </source>
</reference>
<organism evidence="2">
    <name type="scientific">Arundo donax</name>
    <name type="common">Giant reed</name>
    <name type="synonym">Donax arundinaceus</name>
    <dbReference type="NCBI Taxonomy" id="35708"/>
    <lineage>
        <taxon>Eukaryota</taxon>
        <taxon>Viridiplantae</taxon>
        <taxon>Streptophyta</taxon>
        <taxon>Embryophyta</taxon>
        <taxon>Tracheophyta</taxon>
        <taxon>Spermatophyta</taxon>
        <taxon>Magnoliopsida</taxon>
        <taxon>Liliopsida</taxon>
        <taxon>Poales</taxon>
        <taxon>Poaceae</taxon>
        <taxon>PACMAD clade</taxon>
        <taxon>Arundinoideae</taxon>
        <taxon>Arundineae</taxon>
        <taxon>Arundo</taxon>
    </lineage>
</organism>
<evidence type="ECO:0000256" key="1">
    <source>
        <dbReference type="SAM" id="MobiDB-lite"/>
    </source>
</evidence>
<dbReference type="EMBL" id="GBRH01237873">
    <property type="protein sequence ID" value="JAD60022.1"/>
    <property type="molecule type" value="Transcribed_RNA"/>
</dbReference>
<name>A0A0A9BL75_ARUDO</name>
<feature type="compositionally biased region" description="Basic and acidic residues" evidence="1">
    <location>
        <begin position="13"/>
        <end position="34"/>
    </location>
</feature>
<evidence type="ECO:0000313" key="2">
    <source>
        <dbReference type="EMBL" id="JAD60022.1"/>
    </source>
</evidence>
<dbReference type="AlphaFoldDB" id="A0A0A9BL75"/>
<sequence length="34" mass="4154">MKLPSTCTHKVHHDPELRSPNHLFSLHDQRHYQY</sequence>
<feature type="region of interest" description="Disordered" evidence="1">
    <location>
        <begin position="1"/>
        <end position="34"/>
    </location>
</feature>
<accession>A0A0A9BL75</accession>
<proteinExistence type="predicted"/>
<protein>
    <submittedName>
        <fullName evidence="2">Uncharacterized protein</fullName>
    </submittedName>
</protein>
<reference evidence="2" key="1">
    <citation type="submission" date="2014-09" db="EMBL/GenBank/DDBJ databases">
        <authorList>
            <person name="Magalhaes I.L.F."/>
            <person name="Oliveira U."/>
            <person name="Santos F.R."/>
            <person name="Vidigal T.H.D.A."/>
            <person name="Brescovit A.D."/>
            <person name="Santos A.J."/>
        </authorList>
    </citation>
    <scope>NUCLEOTIDE SEQUENCE</scope>
    <source>
        <tissue evidence="2">Shoot tissue taken approximately 20 cm above the soil surface</tissue>
    </source>
</reference>